<feature type="region of interest" description="Disordered" evidence="1">
    <location>
        <begin position="79"/>
        <end position="119"/>
    </location>
</feature>
<evidence type="ECO:0000313" key="3">
    <source>
        <dbReference type="Proteomes" id="UP001604336"/>
    </source>
</evidence>
<gene>
    <name evidence="2" type="ORF">Adt_33586</name>
</gene>
<dbReference type="EMBL" id="JBFOLK010000010">
    <property type="protein sequence ID" value="KAL2480620.1"/>
    <property type="molecule type" value="Genomic_DNA"/>
</dbReference>
<organism evidence="2 3">
    <name type="scientific">Abeliophyllum distichum</name>
    <dbReference type="NCBI Taxonomy" id="126358"/>
    <lineage>
        <taxon>Eukaryota</taxon>
        <taxon>Viridiplantae</taxon>
        <taxon>Streptophyta</taxon>
        <taxon>Embryophyta</taxon>
        <taxon>Tracheophyta</taxon>
        <taxon>Spermatophyta</taxon>
        <taxon>Magnoliopsida</taxon>
        <taxon>eudicotyledons</taxon>
        <taxon>Gunneridae</taxon>
        <taxon>Pentapetalae</taxon>
        <taxon>asterids</taxon>
        <taxon>lamiids</taxon>
        <taxon>Lamiales</taxon>
        <taxon>Oleaceae</taxon>
        <taxon>Forsythieae</taxon>
        <taxon>Abeliophyllum</taxon>
    </lineage>
</organism>
<proteinExistence type="predicted"/>
<protein>
    <submittedName>
        <fullName evidence="2">Uncharacterized protein</fullName>
    </submittedName>
</protein>
<comment type="caution">
    <text evidence="2">The sequence shown here is derived from an EMBL/GenBank/DDBJ whole genome shotgun (WGS) entry which is preliminary data.</text>
</comment>
<dbReference type="AlphaFoldDB" id="A0ABD1QWN2"/>
<feature type="compositionally biased region" description="Basic and acidic residues" evidence="1">
    <location>
        <begin position="83"/>
        <end position="116"/>
    </location>
</feature>
<evidence type="ECO:0000313" key="2">
    <source>
        <dbReference type="EMBL" id="KAL2480620.1"/>
    </source>
</evidence>
<dbReference type="Proteomes" id="UP001604336">
    <property type="component" value="Unassembled WGS sequence"/>
</dbReference>
<name>A0ABD1QWN2_9LAMI</name>
<accession>A0ABD1QWN2</accession>
<keyword evidence="3" id="KW-1185">Reference proteome</keyword>
<evidence type="ECO:0000256" key="1">
    <source>
        <dbReference type="SAM" id="MobiDB-lite"/>
    </source>
</evidence>
<sequence length="220" mass="25266">MKNSSKGTYYRDLNFDMHAIDTSQVQVEAEVYLAKLIKGDTYACPILVKSEMPTKNEPAKEENKKGVENSRATIESKVARQNALKDREEEDTEALKEEPLKGEYVGKSKFEHRKNDEDNDDAGRLITIQFGSMPSVMANKYLLANEFKNKEHDEEITEENKEAACTLECGEGMSAKIQFTHDNDREEDDEMTDIEEEIDLEVGRRVRRVLYNNLLGQIYQ</sequence>
<reference evidence="3" key="1">
    <citation type="submission" date="2024-07" db="EMBL/GenBank/DDBJ databases">
        <title>Two chromosome-level genome assemblies of Korean endemic species Abeliophyllum distichum and Forsythia ovata (Oleaceae).</title>
        <authorList>
            <person name="Jang H."/>
        </authorList>
    </citation>
    <scope>NUCLEOTIDE SEQUENCE [LARGE SCALE GENOMIC DNA]</scope>
</reference>